<evidence type="ECO:0000313" key="3">
    <source>
        <dbReference type="Proteomes" id="UP000623250"/>
    </source>
</evidence>
<keyword evidence="1" id="KW-0472">Membrane</keyword>
<dbReference type="Proteomes" id="UP000623250">
    <property type="component" value="Unassembled WGS sequence"/>
</dbReference>
<dbReference type="SUPFAM" id="SSF53448">
    <property type="entry name" value="Nucleotide-diphospho-sugar transferases"/>
    <property type="match status" value="1"/>
</dbReference>
<organism evidence="2 3">
    <name type="scientific">Rhodomicrobium udaipurense</name>
    <dbReference type="NCBI Taxonomy" id="1202716"/>
    <lineage>
        <taxon>Bacteria</taxon>
        <taxon>Pseudomonadati</taxon>
        <taxon>Pseudomonadota</taxon>
        <taxon>Alphaproteobacteria</taxon>
        <taxon>Hyphomicrobiales</taxon>
        <taxon>Hyphomicrobiaceae</taxon>
        <taxon>Rhodomicrobium</taxon>
    </lineage>
</organism>
<gene>
    <name evidence="2" type="ORF">JDN41_08930</name>
</gene>
<dbReference type="RefSeq" id="WP_037232905.1">
    <property type="nucleotide sequence ID" value="NZ_JAEMUK010000016.1"/>
</dbReference>
<keyword evidence="1" id="KW-0812">Transmembrane</keyword>
<dbReference type="NCBIfam" id="NF011306">
    <property type="entry name" value="PRK14716.1-4"/>
    <property type="match status" value="1"/>
</dbReference>
<feature type="transmembrane region" description="Helical" evidence="1">
    <location>
        <begin position="332"/>
        <end position="350"/>
    </location>
</feature>
<dbReference type="EMBL" id="JAEMUK010000016">
    <property type="protein sequence ID" value="MBJ7543683.1"/>
    <property type="molecule type" value="Genomic_DNA"/>
</dbReference>
<reference evidence="2 3" key="1">
    <citation type="submission" date="2020-12" db="EMBL/GenBank/DDBJ databases">
        <title>Revised draft genomes of Rhodomicrobium vannielii ATCC 17100 and Rhodomicrobium udaipurense JA643.</title>
        <authorList>
            <person name="Conners E.M."/>
            <person name="Davenport E.J."/>
            <person name="Bose A."/>
        </authorList>
    </citation>
    <scope>NUCLEOTIDE SEQUENCE [LARGE SCALE GENOMIC DNA]</scope>
    <source>
        <strain evidence="2 3">JA643</strain>
    </source>
</reference>
<accession>A0A8I1GFL2</accession>
<evidence type="ECO:0000256" key="1">
    <source>
        <dbReference type="SAM" id="Phobius"/>
    </source>
</evidence>
<name>A0A8I1GFL2_9HYPH</name>
<protein>
    <submittedName>
        <fullName evidence="2">Glycosyl transferase family protein</fullName>
    </submittedName>
</protein>
<dbReference type="GO" id="GO:0016740">
    <property type="term" value="F:transferase activity"/>
    <property type="evidence" value="ECO:0007669"/>
    <property type="project" value="UniProtKB-KW"/>
</dbReference>
<sequence length="451" mass="50909">MDALILSLMLFISILINISSFDDAFIDLLSIGISRRNFGHAQEEPSTEKPTSSEIPDIGVFVANWQEEDVLGRMVEGNLARIPISSVKLYLGVYPNDTGTLAVAEAMAAQYPDRVRVIVNSMEGPTSKGQMLNEMFRQVYARPGAPEMAVLHDSEDIIDPRTFGVYAAYARDGYDFIQVPVFSLNSIKRSKVAATYMDEFAERHTREMVVRHAVGAMIPSAGVGTCMTRRLLEHFVKERGFVLANGCVTEDYILGVEAKRAGFRSAFAAISADELRGLDFVATREYFPKSFSASVKQKTRWVYGINFEATHKLGWGGDFWDKYFFMRDRKGAITNFLPPISLVFWILLAFEVVDIEQMPLDLVPIFQVSIFLNMLALGLRYLMRVICCRDVYGINDFIGVAVRWPVSLTVNMLAVWRAWKTYVGESEYATKPIVWSKTEHELPDDLMSARR</sequence>
<comment type="caution">
    <text evidence="2">The sequence shown here is derived from an EMBL/GenBank/DDBJ whole genome shotgun (WGS) entry which is preliminary data.</text>
</comment>
<keyword evidence="2" id="KW-0808">Transferase</keyword>
<dbReference type="Gene3D" id="3.90.550.10">
    <property type="entry name" value="Spore Coat Polysaccharide Biosynthesis Protein SpsA, Chain A"/>
    <property type="match status" value="1"/>
</dbReference>
<evidence type="ECO:0000313" key="2">
    <source>
        <dbReference type="EMBL" id="MBJ7543683.1"/>
    </source>
</evidence>
<dbReference type="Pfam" id="PF13641">
    <property type="entry name" value="Glyco_tranf_2_3"/>
    <property type="match status" value="1"/>
</dbReference>
<proteinExistence type="predicted"/>
<dbReference type="InterPro" id="IPR029044">
    <property type="entry name" value="Nucleotide-diphossugar_trans"/>
</dbReference>
<keyword evidence="3" id="KW-1185">Reference proteome</keyword>
<feature type="transmembrane region" description="Helical" evidence="1">
    <location>
        <begin position="362"/>
        <end position="382"/>
    </location>
</feature>
<dbReference type="AlphaFoldDB" id="A0A8I1GFL2"/>
<feature type="transmembrane region" description="Helical" evidence="1">
    <location>
        <begin position="6"/>
        <end position="26"/>
    </location>
</feature>
<keyword evidence="1" id="KW-1133">Transmembrane helix</keyword>